<evidence type="ECO:0000256" key="2">
    <source>
        <dbReference type="ARBA" id="ARBA00047899"/>
    </source>
</evidence>
<dbReference type="GO" id="GO:0004674">
    <property type="term" value="F:protein serine/threonine kinase activity"/>
    <property type="evidence" value="ECO:0007669"/>
    <property type="project" value="UniProtKB-EC"/>
</dbReference>
<comment type="catalytic activity">
    <reaction evidence="3">
        <text>L-seryl-[protein] + ATP = O-phospho-L-seryl-[protein] + ADP + H(+)</text>
        <dbReference type="Rhea" id="RHEA:17989"/>
        <dbReference type="Rhea" id="RHEA-COMP:9863"/>
        <dbReference type="Rhea" id="RHEA-COMP:11604"/>
        <dbReference type="ChEBI" id="CHEBI:15378"/>
        <dbReference type="ChEBI" id="CHEBI:29999"/>
        <dbReference type="ChEBI" id="CHEBI:30616"/>
        <dbReference type="ChEBI" id="CHEBI:83421"/>
        <dbReference type="ChEBI" id="CHEBI:456216"/>
        <dbReference type="EC" id="2.7.11.1"/>
    </reaction>
</comment>
<dbReference type="InterPro" id="IPR011009">
    <property type="entry name" value="Kinase-like_dom_sf"/>
</dbReference>
<feature type="non-terminal residue" evidence="5">
    <location>
        <position position="1"/>
    </location>
</feature>
<reference evidence="5" key="2">
    <citation type="submission" date="2023-05" db="EMBL/GenBank/DDBJ databases">
        <authorList>
            <consortium name="Lawrence Berkeley National Laboratory"/>
            <person name="Steindorff A."/>
            <person name="Hensen N."/>
            <person name="Bonometti L."/>
            <person name="Westerberg I."/>
            <person name="Brannstrom I.O."/>
            <person name="Guillou S."/>
            <person name="Cros-Aarteil S."/>
            <person name="Calhoun S."/>
            <person name="Haridas S."/>
            <person name="Kuo A."/>
            <person name="Mondo S."/>
            <person name="Pangilinan J."/>
            <person name="Riley R."/>
            <person name="Labutti K."/>
            <person name="Andreopoulos B."/>
            <person name="Lipzen A."/>
            <person name="Chen C."/>
            <person name="Yanf M."/>
            <person name="Daum C."/>
            <person name="Ng V."/>
            <person name="Clum A."/>
            <person name="Ohm R."/>
            <person name="Martin F."/>
            <person name="Silar P."/>
            <person name="Natvig D."/>
            <person name="Lalanne C."/>
            <person name="Gautier V."/>
            <person name="Ament-Velasquez S.L."/>
            <person name="Kruys A."/>
            <person name="Hutchinson M.I."/>
            <person name="Powell A.J."/>
            <person name="Barry K."/>
            <person name="Miller A.N."/>
            <person name="Grigoriev I.V."/>
            <person name="Debuchy R."/>
            <person name="Gladieux P."/>
            <person name="Thoren M.H."/>
            <person name="Johannesson H."/>
        </authorList>
    </citation>
    <scope>NUCLEOTIDE SEQUENCE</scope>
    <source>
        <strain evidence="5">CBS 532.94</strain>
    </source>
</reference>
<feature type="compositionally biased region" description="Low complexity" evidence="4">
    <location>
        <begin position="232"/>
        <end position="243"/>
    </location>
</feature>
<evidence type="ECO:0000256" key="4">
    <source>
        <dbReference type="SAM" id="MobiDB-lite"/>
    </source>
</evidence>
<evidence type="ECO:0000256" key="1">
    <source>
        <dbReference type="ARBA" id="ARBA00012513"/>
    </source>
</evidence>
<evidence type="ECO:0000256" key="3">
    <source>
        <dbReference type="ARBA" id="ARBA00048679"/>
    </source>
</evidence>
<dbReference type="PROSITE" id="PS00109">
    <property type="entry name" value="PROTEIN_KINASE_TYR"/>
    <property type="match status" value="1"/>
</dbReference>
<protein>
    <recommendedName>
        <fullName evidence="1">non-specific serine/threonine protein kinase</fullName>
        <ecNumber evidence="1">2.7.11.1</ecNumber>
    </recommendedName>
</protein>
<dbReference type="AlphaFoldDB" id="A0AAN7C1S9"/>
<name>A0AAN7C1S9_9PEZI</name>
<reference evidence="5" key="1">
    <citation type="journal article" date="2023" name="Mol. Phylogenet. Evol.">
        <title>Genome-scale phylogeny and comparative genomics of the fungal order Sordariales.</title>
        <authorList>
            <person name="Hensen N."/>
            <person name="Bonometti L."/>
            <person name="Westerberg I."/>
            <person name="Brannstrom I.O."/>
            <person name="Guillou S."/>
            <person name="Cros-Aarteil S."/>
            <person name="Calhoun S."/>
            <person name="Haridas S."/>
            <person name="Kuo A."/>
            <person name="Mondo S."/>
            <person name="Pangilinan J."/>
            <person name="Riley R."/>
            <person name="LaButti K."/>
            <person name="Andreopoulos B."/>
            <person name="Lipzen A."/>
            <person name="Chen C."/>
            <person name="Yan M."/>
            <person name="Daum C."/>
            <person name="Ng V."/>
            <person name="Clum A."/>
            <person name="Steindorff A."/>
            <person name="Ohm R.A."/>
            <person name="Martin F."/>
            <person name="Silar P."/>
            <person name="Natvig D.O."/>
            <person name="Lalanne C."/>
            <person name="Gautier V."/>
            <person name="Ament-Velasquez S.L."/>
            <person name="Kruys A."/>
            <person name="Hutchinson M.I."/>
            <person name="Powell A.J."/>
            <person name="Barry K."/>
            <person name="Miller A.N."/>
            <person name="Grigoriev I.V."/>
            <person name="Debuchy R."/>
            <person name="Gladieux P."/>
            <person name="Hiltunen Thoren M."/>
            <person name="Johannesson H."/>
        </authorList>
    </citation>
    <scope>NUCLEOTIDE SEQUENCE</scope>
    <source>
        <strain evidence="5">CBS 532.94</strain>
    </source>
</reference>
<accession>A0AAN7C1S9</accession>
<evidence type="ECO:0000313" key="5">
    <source>
        <dbReference type="EMBL" id="KAK4233699.1"/>
    </source>
</evidence>
<dbReference type="Gene3D" id="1.10.510.10">
    <property type="entry name" value="Transferase(Phosphotransferase) domain 1"/>
    <property type="match status" value="1"/>
</dbReference>
<organism evidence="5 6">
    <name type="scientific">Achaetomium macrosporum</name>
    <dbReference type="NCBI Taxonomy" id="79813"/>
    <lineage>
        <taxon>Eukaryota</taxon>
        <taxon>Fungi</taxon>
        <taxon>Dikarya</taxon>
        <taxon>Ascomycota</taxon>
        <taxon>Pezizomycotina</taxon>
        <taxon>Sordariomycetes</taxon>
        <taxon>Sordariomycetidae</taxon>
        <taxon>Sordariales</taxon>
        <taxon>Chaetomiaceae</taxon>
        <taxon>Achaetomium</taxon>
    </lineage>
</organism>
<evidence type="ECO:0000313" key="6">
    <source>
        <dbReference type="Proteomes" id="UP001303760"/>
    </source>
</evidence>
<sequence>TLDKSRPRFKLKWLKQLIQAVDDLNLKYGIIHQDIAHRNLLIDTDSDSILLFDFNFAYRIGVERIGGRNYEGKREGRDDFKGVLVFLYEYVTRDPTLKGHYPLSQVDEKDFTDPAKWVRQPDVALDDDVAEFYFVLMDWFRRRRGAEQMKHYTEAPQPLNWPTIPARVEAAGFTSTVRVRRRNGLQYLDWRRPAASEVDPDRCLLATGRYADEDGAQGRPANGSKRKRGEGEAAASGTAADAGRPAKRVLRRSQRLLAGGRGPQADDG</sequence>
<dbReference type="SUPFAM" id="SSF56112">
    <property type="entry name" value="Protein kinase-like (PK-like)"/>
    <property type="match status" value="1"/>
</dbReference>
<keyword evidence="6" id="KW-1185">Reference proteome</keyword>
<feature type="region of interest" description="Disordered" evidence="4">
    <location>
        <begin position="209"/>
        <end position="248"/>
    </location>
</feature>
<dbReference type="EMBL" id="MU860494">
    <property type="protein sequence ID" value="KAK4233699.1"/>
    <property type="molecule type" value="Genomic_DNA"/>
</dbReference>
<comment type="caution">
    <text evidence="5">The sequence shown here is derived from an EMBL/GenBank/DDBJ whole genome shotgun (WGS) entry which is preliminary data.</text>
</comment>
<dbReference type="InterPro" id="IPR008266">
    <property type="entry name" value="Tyr_kinase_AS"/>
</dbReference>
<comment type="catalytic activity">
    <reaction evidence="2">
        <text>L-threonyl-[protein] + ATP = O-phospho-L-threonyl-[protein] + ADP + H(+)</text>
        <dbReference type="Rhea" id="RHEA:46608"/>
        <dbReference type="Rhea" id="RHEA-COMP:11060"/>
        <dbReference type="Rhea" id="RHEA-COMP:11605"/>
        <dbReference type="ChEBI" id="CHEBI:15378"/>
        <dbReference type="ChEBI" id="CHEBI:30013"/>
        <dbReference type="ChEBI" id="CHEBI:30616"/>
        <dbReference type="ChEBI" id="CHEBI:61977"/>
        <dbReference type="ChEBI" id="CHEBI:456216"/>
        <dbReference type="EC" id="2.7.11.1"/>
    </reaction>
</comment>
<proteinExistence type="predicted"/>
<dbReference type="Proteomes" id="UP001303760">
    <property type="component" value="Unassembled WGS sequence"/>
</dbReference>
<dbReference type="EC" id="2.7.11.1" evidence="1"/>
<gene>
    <name evidence="5" type="ORF">C8A03DRAFT_19266</name>
</gene>